<dbReference type="Pfam" id="PF18986">
    <property type="entry name" value="DUF5719"/>
    <property type="match status" value="1"/>
</dbReference>
<feature type="transmembrane region" description="Helical" evidence="1">
    <location>
        <begin position="19"/>
        <end position="38"/>
    </location>
</feature>
<accession>A0ABN2RNW0</accession>
<gene>
    <name evidence="2" type="ORF">GCM10009798_36910</name>
</gene>
<sequence>MIPDTPAGRGDTAHRRFDLTTVVAIALPLVVALLLVVVRPDAPALERTPPTTSALTTSSVVCPSALDGRSGNESTLGVASASGASGTLTLTSGAGASTASVAPGRVADVKGQDAPVVVAGQGDLAPGVVAGISSSKPLTALDCAPVSASQWFTGVGAGPTHASVLELANPNPGPAVADVAVLSDEGPLEVPALRGIAVEGRSHVRLDLGTVVPRTGDLALHVVVERGQLGVAIRDRGEKLTGGTTTEDWLPAQARPSRRNLLLGVQPGSGRHTLTIANDSDGQATATLRLITAGSVFSPAGAKPITVPPHGVARTYLDDLLKSPTAKDAIGVEVDADQAVTASLRSVVDGDLSILTPGRRVFNPTTAVLPGGKKRLVLAGADAVGVATVVARAADGTELLNQRVSLQPDEGASLDLPDRAASVEVTPQRTALRGAVLVQDGGSAVVRLRELVRAGAVPAVAPGRR</sequence>
<keyword evidence="3" id="KW-1185">Reference proteome</keyword>
<keyword evidence="1" id="KW-1133">Transmembrane helix</keyword>
<evidence type="ECO:0000313" key="3">
    <source>
        <dbReference type="Proteomes" id="UP001500571"/>
    </source>
</evidence>
<dbReference type="RefSeq" id="WP_344047382.1">
    <property type="nucleotide sequence ID" value="NZ_BAAAPB010000004.1"/>
</dbReference>
<keyword evidence="1" id="KW-0812">Transmembrane</keyword>
<comment type="caution">
    <text evidence="2">The sequence shown here is derived from an EMBL/GenBank/DDBJ whole genome shotgun (WGS) entry which is preliminary data.</text>
</comment>
<proteinExistence type="predicted"/>
<dbReference type="InterPro" id="IPR043777">
    <property type="entry name" value="DUF5719"/>
</dbReference>
<name>A0ABN2RNW0_9ACTN</name>
<dbReference type="Proteomes" id="UP001500571">
    <property type="component" value="Unassembled WGS sequence"/>
</dbReference>
<evidence type="ECO:0000256" key="1">
    <source>
        <dbReference type="SAM" id="Phobius"/>
    </source>
</evidence>
<protein>
    <recommendedName>
        <fullName evidence="4">Secreted protein</fullName>
    </recommendedName>
</protein>
<dbReference type="EMBL" id="BAAAPB010000004">
    <property type="protein sequence ID" value="GAA1972371.1"/>
    <property type="molecule type" value="Genomic_DNA"/>
</dbReference>
<organism evidence="2 3">
    <name type="scientific">Nocardioides panacihumi</name>
    <dbReference type="NCBI Taxonomy" id="400774"/>
    <lineage>
        <taxon>Bacteria</taxon>
        <taxon>Bacillati</taxon>
        <taxon>Actinomycetota</taxon>
        <taxon>Actinomycetes</taxon>
        <taxon>Propionibacteriales</taxon>
        <taxon>Nocardioidaceae</taxon>
        <taxon>Nocardioides</taxon>
    </lineage>
</organism>
<evidence type="ECO:0008006" key="4">
    <source>
        <dbReference type="Google" id="ProtNLM"/>
    </source>
</evidence>
<reference evidence="2 3" key="1">
    <citation type="journal article" date="2019" name="Int. J. Syst. Evol. Microbiol.">
        <title>The Global Catalogue of Microorganisms (GCM) 10K type strain sequencing project: providing services to taxonomists for standard genome sequencing and annotation.</title>
        <authorList>
            <consortium name="The Broad Institute Genomics Platform"/>
            <consortium name="The Broad Institute Genome Sequencing Center for Infectious Disease"/>
            <person name="Wu L."/>
            <person name="Ma J."/>
        </authorList>
    </citation>
    <scope>NUCLEOTIDE SEQUENCE [LARGE SCALE GENOMIC DNA]</scope>
    <source>
        <strain evidence="2 3">JCM 15309</strain>
    </source>
</reference>
<evidence type="ECO:0000313" key="2">
    <source>
        <dbReference type="EMBL" id="GAA1972371.1"/>
    </source>
</evidence>
<keyword evidence="1" id="KW-0472">Membrane</keyword>